<proteinExistence type="predicted"/>
<keyword evidence="3" id="KW-1185">Reference proteome</keyword>
<reference evidence="3" key="1">
    <citation type="submission" date="2021-03" db="EMBL/GenBank/DDBJ databases">
        <title>Assistant Professor.</title>
        <authorList>
            <person name="Huq M.A."/>
        </authorList>
    </citation>
    <scope>NUCLEOTIDE SEQUENCE [LARGE SCALE GENOMIC DNA]</scope>
    <source>
        <strain evidence="3">MAH-28</strain>
    </source>
</reference>
<protein>
    <submittedName>
        <fullName evidence="2">Uncharacterized protein</fullName>
    </submittedName>
</protein>
<dbReference type="RefSeq" id="WP_209144747.1">
    <property type="nucleotide sequence ID" value="NZ_JAGHKP010000001.1"/>
</dbReference>
<feature type="transmembrane region" description="Helical" evidence="1">
    <location>
        <begin position="47"/>
        <end position="68"/>
    </location>
</feature>
<accession>A0ABS3YBH2</accession>
<keyword evidence="1" id="KW-1133">Transmembrane helix</keyword>
<gene>
    <name evidence="2" type="ORF">J7I43_07305</name>
</gene>
<name>A0ABS3YBH2_9BACT</name>
<sequence length="188" mass="21655">MQRIIERRQQAATRKPEHTYYTAWAFFVIILNFTALHFLQSTIVPSSFVWISTAICTALMAVLLYFVTKLSLWRVALLSVLTGFGLASGAILSVNYAFKSADRKKFDLPVKEYKFKQAARRTRRKPAALIDINGVQHELYFPAELKDNYAACQSVTVWAHEGYFGLYVVDDYQFHLDEKNSRMSDIRP</sequence>
<evidence type="ECO:0000256" key="1">
    <source>
        <dbReference type="SAM" id="Phobius"/>
    </source>
</evidence>
<evidence type="ECO:0000313" key="2">
    <source>
        <dbReference type="EMBL" id="MBO9152010.1"/>
    </source>
</evidence>
<organism evidence="2 3">
    <name type="scientific">Chitinophaga chungangae</name>
    <dbReference type="NCBI Taxonomy" id="2821488"/>
    <lineage>
        <taxon>Bacteria</taxon>
        <taxon>Pseudomonadati</taxon>
        <taxon>Bacteroidota</taxon>
        <taxon>Chitinophagia</taxon>
        <taxon>Chitinophagales</taxon>
        <taxon>Chitinophagaceae</taxon>
        <taxon>Chitinophaga</taxon>
    </lineage>
</organism>
<evidence type="ECO:0000313" key="3">
    <source>
        <dbReference type="Proteomes" id="UP000679126"/>
    </source>
</evidence>
<feature type="transmembrane region" description="Helical" evidence="1">
    <location>
        <begin position="75"/>
        <end position="98"/>
    </location>
</feature>
<feature type="transmembrane region" description="Helical" evidence="1">
    <location>
        <begin position="21"/>
        <end position="41"/>
    </location>
</feature>
<dbReference type="Proteomes" id="UP000679126">
    <property type="component" value="Unassembled WGS sequence"/>
</dbReference>
<keyword evidence="1" id="KW-0472">Membrane</keyword>
<dbReference type="EMBL" id="JAGHKP010000001">
    <property type="protein sequence ID" value="MBO9152010.1"/>
    <property type="molecule type" value="Genomic_DNA"/>
</dbReference>
<comment type="caution">
    <text evidence="2">The sequence shown here is derived from an EMBL/GenBank/DDBJ whole genome shotgun (WGS) entry which is preliminary data.</text>
</comment>
<keyword evidence="1" id="KW-0812">Transmembrane</keyword>